<keyword evidence="3 5" id="KW-0418">Kinase</keyword>
<protein>
    <recommendedName>
        <fullName evidence="3 4">Dephospho-CoA kinase</fullName>
        <ecNumber evidence="3 4">2.7.1.24</ecNumber>
    </recommendedName>
    <alternativeName>
        <fullName evidence="3">Dephosphocoenzyme A kinase</fullName>
    </alternativeName>
</protein>
<dbReference type="UniPathway" id="UPA00241">
    <property type="reaction ID" value="UER00356"/>
</dbReference>
<keyword evidence="3" id="KW-0963">Cytoplasm</keyword>
<dbReference type="InterPro" id="IPR001977">
    <property type="entry name" value="Depp_CoAkinase"/>
</dbReference>
<sequence>MSRVYGLTGGIASGKTTVLDIFKKNGCKTYDADQVARQVVVPGSVGLREITKQFSKHILSTDGSLDRKKLGRIVFSDRRQLRKLTGITGLLIRKQILKMISDMKKDPDPVINIFEIPLLFEGKYQSYFDATISIYLDPQIQLKRLMKRNNLDEVAAKKKIESQMSMDQKRLLADFSIDNSQDLTHLETEILQLLKKL</sequence>
<dbReference type="InterPro" id="IPR027417">
    <property type="entry name" value="P-loop_NTPase"/>
</dbReference>
<comment type="pathway">
    <text evidence="3">Cofactor biosynthesis; coenzyme A biosynthesis; CoA from (R)-pantothenate: step 5/5.</text>
</comment>
<dbReference type="GO" id="GO:0005524">
    <property type="term" value="F:ATP binding"/>
    <property type="evidence" value="ECO:0007669"/>
    <property type="project" value="UniProtKB-UniRule"/>
</dbReference>
<name>A0A0R1SQ66_9LACO</name>
<dbReference type="EC" id="2.7.1.24" evidence="3 4"/>
<dbReference type="NCBIfam" id="TIGR00152">
    <property type="entry name" value="dephospho-CoA kinase"/>
    <property type="match status" value="1"/>
</dbReference>
<comment type="function">
    <text evidence="3">Catalyzes the phosphorylation of the 3'-hydroxyl group of dephosphocoenzyme A to form coenzyme A.</text>
</comment>
<dbReference type="GO" id="GO:0005737">
    <property type="term" value="C:cytoplasm"/>
    <property type="evidence" value="ECO:0007669"/>
    <property type="project" value="UniProtKB-SubCell"/>
</dbReference>
<keyword evidence="6" id="KW-1185">Reference proteome</keyword>
<evidence type="ECO:0000256" key="3">
    <source>
        <dbReference type="HAMAP-Rule" id="MF_00376"/>
    </source>
</evidence>
<keyword evidence="1 3" id="KW-0547">Nucleotide-binding</keyword>
<keyword evidence="3" id="KW-0808">Transferase</keyword>
<keyword evidence="3" id="KW-0173">Coenzyme A biosynthesis</keyword>
<dbReference type="EMBL" id="AZFA01000001">
    <property type="protein sequence ID" value="KRL68328.1"/>
    <property type="molecule type" value="Genomic_DNA"/>
</dbReference>
<reference evidence="5 6" key="1">
    <citation type="journal article" date="2015" name="Genome Announc.">
        <title>Expanding the biotechnology potential of lactobacilli through comparative genomics of 213 strains and associated genera.</title>
        <authorList>
            <person name="Sun Z."/>
            <person name="Harris H.M."/>
            <person name="McCann A."/>
            <person name="Guo C."/>
            <person name="Argimon S."/>
            <person name="Zhang W."/>
            <person name="Yang X."/>
            <person name="Jeffery I.B."/>
            <person name="Cooney J.C."/>
            <person name="Kagawa T.F."/>
            <person name="Liu W."/>
            <person name="Song Y."/>
            <person name="Salvetti E."/>
            <person name="Wrobel A."/>
            <person name="Rasinkangas P."/>
            <person name="Parkhill J."/>
            <person name="Rea M.C."/>
            <person name="O'Sullivan O."/>
            <person name="Ritari J."/>
            <person name="Douillard F.P."/>
            <person name="Paul Ross R."/>
            <person name="Yang R."/>
            <person name="Briner A.E."/>
            <person name="Felis G.E."/>
            <person name="de Vos W.M."/>
            <person name="Barrangou R."/>
            <person name="Klaenhammer T.R."/>
            <person name="Caufield P.W."/>
            <person name="Cui Y."/>
            <person name="Zhang H."/>
            <person name="O'Toole P.W."/>
        </authorList>
    </citation>
    <scope>NUCLEOTIDE SEQUENCE [LARGE SCALE GENOMIC DNA]</scope>
    <source>
        <strain evidence="5 6">DSM 14857</strain>
    </source>
</reference>
<dbReference type="GO" id="GO:0015937">
    <property type="term" value="P:coenzyme A biosynthetic process"/>
    <property type="evidence" value="ECO:0007669"/>
    <property type="project" value="UniProtKB-UniRule"/>
</dbReference>
<feature type="binding site" evidence="3">
    <location>
        <begin position="12"/>
        <end position="17"/>
    </location>
    <ligand>
        <name>ATP</name>
        <dbReference type="ChEBI" id="CHEBI:30616"/>
    </ligand>
</feature>
<comment type="subcellular location">
    <subcellularLocation>
        <location evidence="3">Cytoplasm</location>
    </subcellularLocation>
</comment>
<dbReference type="PATRIC" id="fig|1423815.3.peg.23"/>
<dbReference type="Proteomes" id="UP000051647">
    <property type="component" value="Unassembled WGS sequence"/>
</dbReference>
<evidence type="ECO:0000256" key="1">
    <source>
        <dbReference type="ARBA" id="ARBA00022741"/>
    </source>
</evidence>
<organism evidence="5 6">
    <name type="scientific">Companilactobacillus versmoldensis DSM 14857 = KCTC 3814</name>
    <dbReference type="NCBI Taxonomy" id="1423815"/>
    <lineage>
        <taxon>Bacteria</taxon>
        <taxon>Bacillati</taxon>
        <taxon>Bacillota</taxon>
        <taxon>Bacilli</taxon>
        <taxon>Lactobacillales</taxon>
        <taxon>Lactobacillaceae</taxon>
        <taxon>Companilactobacillus</taxon>
    </lineage>
</organism>
<evidence type="ECO:0000313" key="5">
    <source>
        <dbReference type="EMBL" id="KRL68328.1"/>
    </source>
</evidence>
<gene>
    <name evidence="3" type="primary">coaE</name>
    <name evidence="5" type="ORF">FC27_GL000023</name>
</gene>
<comment type="catalytic activity">
    <reaction evidence="3">
        <text>3'-dephospho-CoA + ATP = ADP + CoA + H(+)</text>
        <dbReference type="Rhea" id="RHEA:18245"/>
        <dbReference type="ChEBI" id="CHEBI:15378"/>
        <dbReference type="ChEBI" id="CHEBI:30616"/>
        <dbReference type="ChEBI" id="CHEBI:57287"/>
        <dbReference type="ChEBI" id="CHEBI:57328"/>
        <dbReference type="ChEBI" id="CHEBI:456216"/>
        <dbReference type="EC" id="2.7.1.24"/>
    </reaction>
</comment>
<dbReference type="OrthoDB" id="9812943at2"/>
<comment type="caution">
    <text evidence="5">The sequence shown here is derived from an EMBL/GenBank/DDBJ whole genome shotgun (WGS) entry which is preliminary data.</text>
</comment>
<keyword evidence="2 3" id="KW-0067">ATP-binding</keyword>
<dbReference type="AlphaFoldDB" id="A0A0R1SQ66"/>
<dbReference type="PROSITE" id="PS51219">
    <property type="entry name" value="DPCK"/>
    <property type="match status" value="1"/>
</dbReference>
<dbReference type="SUPFAM" id="SSF52540">
    <property type="entry name" value="P-loop containing nucleoside triphosphate hydrolases"/>
    <property type="match status" value="1"/>
</dbReference>
<dbReference type="HAMAP" id="MF_00376">
    <property type="entry name" value="Dephospho_CoA_kinase"/>
    <property type="match status" value="1"/>
</dbReference>
<evidence type="ECO:0000313" key="6">
    <source>
        <dbReference type="Proteomes" id="UP000051647"/>
    </source>
</evidence>
<proteinExistence type="inferred from homology"/>
<evidence type="ECO:0000256" key="2">
    <source>
        <dbReference type="ARBA" id="ARBA00022840"/>
    </source>
</evidence>
<dbReference type="eggNOG" id="COG0237">
    <property type="taxonomic scope" value="Bacteria"/>
</dbReference>
<dbReference type="PANTHER" id="PTHR10695:SF46">
    <property type="entry name" value="BIFUNCTIONAL COENZYME A SYNTHASE-RELATED"/>
    <property type="match status" value="1"/>
</dbReference>
<dbReference type="PANTHER" id="PTHR10695">
    <property type="entry name" value="DEPHOSPHO-COA KINASE-RELATED"/>
    <property type="match status" value="1"/>
</dbReference>
<accession>A0A0R1SQ66</accession>
<dbReference type="STRING" id="1423815.FC27_GL000023"/>
<dbReference type="GO" id="GO:0004140">
    <property type="term" value="F:dephospho-CoA kinase activity"/>
    <property type="evidence" value="ECO:0007669"/>
    <property type="project" value="UniProtKB-UniRule"/>
</dbReference>
<dbReference type="Gene3D" id="3.40.50.300">
    <property type="entry name" value="P-loop containing nucleotide triphosphate hydrolases"/>
    <property type="match status" value="1"/>
</dbReference>
<comment type="similarity">
    <text evidence="3">Belongs to the CoaE family.</text>
</comment>
<dbReference type="CDD" id="cd02022">
    <property type="entry name" value="DPCK"/>
    <property type="match status" value="1"/>
</dbReference>
<dbReference type="Pfam" id="PF01121">
    <property type="entry name" value="CoaE"/>
    <property type="match status" value="1"/>
</dbReference>
<evidence type="ECO:0000256" key="4">
    <source>
        <dbReference type="NCBIfam" id="TIGR00152"/>
    </source>
</evidence>